<dbReference type="AlphaFoldDB" id="A0A914YKZ3"/>
<dbReference type="Proteomes" id="UP000887577">
    <property type="component" value="Unplaced"/>
</dbReference>
<protein>
    <submittedName>
        <fullName evidence="2">Uncharacterized protein</fullName>
    </submittedName>
</protein>
<dbReference type="WBParaSite" id="PSU_v2.g21017.t1">
    <property type="protein sequence ID" value="PSU_v2.g21017.t1"/>
    <property type="gene ID" value="PSU_v2.g21017"/>
</dbReference>
<evidence type="ECO:0000313" key="2">
    <source>
        <dbReference type="WBParaSite" id="PSU_v2.g21017.t1"/>
    </source>
</evidence>
<organism evidence="1 2">
    <name type="scientific">Panagrolaimus superbus</name>
    <dbReference type="NCBI Taxonomy" id="310955"/>
    <lineage>
        <taxon>Eukaryota</taxon>
        <taxon>Metazoa</taxon>
        <taxon>Ecdysozoa</taxon>
        <taxon>Nematoda</taxon>
        <taxon>Chromadorea</taxon>
        <taxon>Rhabditida</taxon>
        <taxon>Tylenchina</taxon>
        <taxon>Panagrolaimomorpha</taxon>
        <taxon>Panagrolaimoidea</taxon>
        <taxon>Panagrolaimidae</taxon>
        <taxon>Panagrolaimus</taxon>
    </lineage>
</organism>
<name>A0A914YKZ3_9BILA</name>
<keyword evidence="1" id="KW-1185">Reference proteome</keyword>
<sequence>MKLLPEGTLPKHVMMEYKLKEYKLAQTLFPDARFHLCYFYFTGHLMRKIANYHWIHRYRSDQQFHIDVKCFMMLAFVKPVDVVRYFNVLKETFNEIYQDSANLTGFYAYMEDEWIGNPELEKAPTYPVELWNVYDSTINHFSRTNNFFKTWLSRYYARFRLNTFWADEEVTVCFSLLLYFRCLTMFIFRFIHL</sequence>
<reference evidence="2" key="1">
    <citation type="submission" date="2022-11" db="UniProtKB">
        <authorList>
            <consortium name="WormBaseParasite"/>
        </authorList>
    </citation>
    <scope>IDENTIFICATION</scope>
</reference>
<accession>A0A914YKZ3</accession>
<evidence type="ECO:0000313" key="1">
    <source>
        <dbReference type="Proteomes" id="UP000887577"/>
    </source>
</evidence>
<proteinExistence type="predicted"/>